<feature type="transmembrane region" description="Helical" evidence="1">
    <location>
        <begin position="327"/>
        <end position="349"/>
    </location>
</feature>
<dbReference type="Proteomes" id="UP000216354">
    <property type="component" value="Unassembled WGS sequence"/>
</dbReference>
<feature type="transmembrane region" description="Helical" evidence="1">
    <location>
        <begin position="275"/>
        <end position="295"/>
    </location>
</feature>
<keyword evidence="1" id="KW-0812">Transmembrane</keyword>
<feature type="transmembrane region" description="Helical" evidence="1">
    <location>
        <begin position="241"/>
        <end position="263"/>
    </location>
</feature>
<organism evidence="2 3">
    <name type="scientific">Bordetella genomosp. 1</name>
    <dbReference type="NCBI Taxonomy" id="1395607"/>
    <lineage>
        <taxon>Bacteria</taxon>
        <taxon>Pseudomonadati</taxon>
        <taxon>Pseudomonadota</taxon>
        <taxon>Betaproteobacteria</taxon>
        <taxon>Burkholderiales</taxon>
        <taxon>Alcaligenaceae</taxon>
        <taxon>Bordetella</taxon>
    </lineage>
</organism>
<dbReference type="InterPro" id="IPR030191">
    <property type="entry name" value="CodB"/>
</dbReference>
<keyword evidence="1" id="KW-1133">Transmembrane helix</keyword>
<feature type="transmembrane region" description="Helical" evidence="1">
    <location>
        <begin position="34"/>
        <end position="55"/>
    </location>
</feature>
<feature type="transmembrane region" description="Helical" evidence="1">
    <location>
        <begin position="163"/>
        <end position="183"/>
    </location>
</feature>
<dbReference type="PANTHER" id="PTHR30569:SF0">
    <property type="entry name" value="CYTOSINE PERMEASE"/>
    <property type="match status" value="1"/>
</dbReference>
<dbReference type="Gene3D" id="1.10.4160.10">
    <property type="entry name" value="Hydantoin permease"/>
    <property type="match status" value="1"/>
</dbReference>
<name>A0ABX4F499_9BORD</name>
<reference evidence="2 3" key="1">
    <citation type="submission" date="2017-05" db="EMBL/GenBank/DDBJ databases">
        <title>Complete and WGS of Bordetella genogroups.</title>
        <authorList>
            <person name="Spilker T."/>
            <person name="Lipuma J."/>
        </authorList>
    </citation>
    <scope>NUCLEOTIDE SEQUENCE [LARGE SCALE GENOMIC DNA]</scope>
    <source>
        <strain evidence="2 3">AU9795</strain>
    </source>
</reference>
<feature type="transmembrane region" description="Helical" evidence="1">
    <location>
        <begin position="210"/>
        <end position="229"/>
    </location>
</feature>
<feature type="transmembrane region" description="Helical" evidence="1">
    <location>
        <begin position="61"/>
        <end position="83"/>
    </location>
</feature>
<gene>
    <name evidence="2" type="ORF">CAL27_03640</name>
</gene>
<accession>A0ABX4F499</accession>
<feature type="transmembrane region" description="Helical" evidence="1">
    <location>
        <begin position="386"/>
        <end position="405"/>
    </location>
</feature>
<evidence type="ECO:0000256" key="1">
    <source>
        <dbReference type="SAM" id="Phobius"/>
    </source>
</evidence>
<evidence type="ECO:0000313" key="2">
    <source>
        <dbReference type="EMBL" id="OZI68567.1"/>
    </source>
</evidence>
<keyword evidence="3" id="KW-1185">Reference proteome</keyword>
<keyword evidence="1" id="KW-0472">Membrane</keyword>
<feature type="transmembrane region" description="Helical" evidence="1">
    <location>
        <begin position="95"/>
        <end position="117"/>
    </location>
</feature>
<dbReference type="RefSeq" id="WP_094830774.1">
    <property type="nucleotide sequence ID" value="NZ_NEVR01000001.1"/>
</dbReference>
<comment type="caution">
    <text evidence="2">The sequence shown here is derived from an EMBL/GenBank/DDBJ whole genome shotgun (WGS) entry which is preliminary data.</text>
</comment>
<evidence type="ECO:0000313" key="3">
    <source>
        <dbReference type="Proteomes" id="UP000216354"/>
    </source>
</evidence>
<sequence length="445" mass="48294">MANLTRNDSSSDRDTSLSTVADADRMGRFPLTMAWWAVCSAIFYIVVGATLALNYGARNAIIGMVLSVISYGLVNSVISRYAIRTGQSVALFSRRVFGTSGAALATLIFFATAIYYAVFEGSVMAVAAHHMFPAVPYWAFALLVVIYSVLLIFGSVQRWLDKFNGVLMPFYLGGLLLAVVLATREYGYSDAWLAFGPASGPVAGGWWDAYVYYMGVWILMMFTFDYARFGRPEDARYHGRYNFGMPFYLVTFLLNGVAGIYLVSIIPGDGPLSEVSVVLALLKLMGLGGLFFVWVTQTRINTANYYLATINMQAFFARFGQTRWPKAAWAVIVGLVSYALMLFDVFAYLLQALAYQGIFVVAWVAVALVHMLAVGEGPETQGPVSAYNRSGLSAWFAGAISGLVLMQVEGVAATFAAPASFVVAALVYWAGQAAISGPRMEGDGA</sequence>
<feature type="transmembrane region" description="Helical" evidence="1">
    <location>
        <begin position="411"/>
        <end position="430"/>
    </location>
</feature>
<protein>
    <submittedName>
        <fullName evidence="2">Allantoin permease</fullName>
    </submittedName>
</protein>
<feature type="transmembrane region" description="Helical" evidence="1">
    <location>
        <begin position="355"/>
        <end position="374"/>
    </location>
</feature>
<dbReference type="PANTHER" id="PTHR30569">
    <property type="entry name" value="CYTOSINE TRANSPORTER CODB"/>
    <property type="match status" value="1"/>
</dbReference>
<dbReference type="EMBL" id="NEVR01000001">
    <property type="protein sequence ID" value="OZI68567.1"/>
    <property type="molecule type" value="Genomic_DNA"/>
</dbReference>
<proteinExistence type="predicted"/>
<feature type="transmembrane region" description="Helical" evidence="1">
    <location>
        <begin position="137"/>
        <end position="156"/>
    </location>
</feature>